<dbReference type="EMBL" id="FNXY01000002">
    <property type="protein sequence ID" value="SEI50991.1"/>
    <property type="molecule type" value="Genomic_DNA"/>
</dbReference>
<dbReference type="AlphaFoldDB" id="A0A1H6R599"/>
<evidence type="ECO:0000313" key="1">
    <source>
        <dbReference type="EMBL" id="SEI50991.1"/>
    </source>
</evidence>
<evidence type="ECO:0000313" key="2">
    <source>
        <dbReference type="Proteomes" id="UP000199532"/>
    </source>
</evidence>
<protein>
    <submittedName>
        <fullName evidence="1">Uncharacterized protein</fullName>
    </submittedName>
</protein>
<organism evidence="1 2">
    <name type="scientific">Dyadobacter koreensis</name>
    <dbReference type="NCBI Taxonomy" id="408657"/>
    <lineage>
        <taxon>Bacteria</taxon>
        <taxon>Pseudomonadati</taxon>
        <taxon>Bacteroidota</taxon>
        <taxon>Cytophagia</taxon>
        <taxon>Cytophagales</taxon>
        <taxon>Spirosomataceae</taxon>
        <taxon>Dyadobacter</taxon>
    </lineage>
</organism>
<sequence>MFSTESAAFGREHFSVDYLAYFPDYWASNHNFVVSLSSP</sequence>
<name>A0A1H6R599_9BACT</name>
<dbReference type="Proteomes" id="UP000199532">
    <property type="component" value="Unassembled WGS sequence"/>
</dbReference>
<accession>A0A1H6R599</accession>
<reference evidence="1 2" key="1">
    <citation type="submission" date="2016-10" db="EMBL/GenBank/DDBJ databases">
        <authorList>
            <person name="de Groot N.N."/>
        </authorList>
    </citation>
    <scope>NUCLEOTIDE SEQUENCE [LARGE SCALE GENOMIC DNA]</scope>
    <source>
        <strain evidence="1 2">DSM 19938</strain>
    </source>
</reference>
<gene>
    <name evidence="1" type="ORF">SAMN04487995_1035</name>
</gene>
<proteinExistence type="predicted"/>
<keyword evidence="2" id="KW-1185">Reference proteome</keyword>